<evidence type="ECO:0000313" key="14">
    <source>
        <dbReference type="EMBL" id="CAH1785607.1"/>
    </source>
</evidence>
<keyword evidence="12" id="KW-0325">Glycoprotein</keyword>
<comment type="subcellular location">
    <subcellularLocation>
        <location evidence="3">Endoplasmic reticulum lumen</location>
    </subcellularLocation>
</comment>
<sequence length="518" mass="59125">KCKADVFTSVAKLEVLLLKEIQELENIEKYIEAEEFRITELKRISRSIKMMNPVNTSRDREMYITHPINAFHLVRRAAFEWDYMYALLNDHSPHERFTNDTTHVEIGDNDYIGSIDALLRIQSVYELNTSDMALGKISGRRSIEHVSAEECIDIARVSAESPLIPNAAEISGIWAKEALLHNPSTLDRYEAMLIQAESLKRIGRIKESMLIANRTTRLQIANNIDLYKDFDARWDAIGNQTSNDHGSDKDHEPRGNHNPINEEQWLEDEYRSLCRGETKKTPLESKGLICQYRKGAYAYAVFKEEILHTDPLIAMFHDVITDEEVALLKQLSLPNLDRARVGDDEFSDIRISQVSWIADEDDPRVSRLTRRIKHVTGLETETDNILLPNAEDFQVLNYGMGGHYEVHFDFNKEDEGGGNISEHIRLSGDRLATFLFYLNDVEAGGATVFPRAKVRVPPVKNAAAFWFNCKRSGEFDYRSLHAGCPVIVGQKWVANKWILEKGQIFARPCGLSPSTRDV</sequence>
<evidence type="ECO:0000256" key="7">
    <source>
        <dbReference type="ARBA" id="ARBA00022824"/>
    </source>
</evidence>
<reference evidence="14" key="1">
    <citation type="submission" date="2022-03" db="EMBL/GenBank/DDBJ databases">
        <authorList>
            <person name="Martin C."/>
        </authorList>
    </citation>
    <scope>NUCLEOTIDE SEQUENCE</scope>
</reference>
<dbReference type="EMBL" id="CAIIXF020000006">
    <property type="protein sequence ID" value="CAH1785607.1"/>
    <property type="molecule type" value="Genomic_DNA"/>
</dbReference>
<dbReference type="EC" id="1.14.11.2" evidence="5"/>
<protein>
    <recommendedName>
        <fullName evidence="5">procollagen-proline 4-dioxygenase</fullName>
        <ecNumber evidence="5">1.14.11.2</ecNumber>
    </recommendedName>
</protein>
<proteinExistence type="inferred from homology"/>
<dbReference type="Pfam" id="PF08336">
    <property type="entry name" value="P4Ha_N"/>
    <property type="match status" value="1"/>
</dbReference>
<dbReference type="FunFam" id="2.60.120.620:FF:000011">
    <property type="entry name" value="Prolyl alpha subunit"/>
    <property type="match status" value="1"/>
</dbReference>
<evidence type="ECO:0000256" key="4">
    <source>
        <dbReference type="ARBA" id="ARBA00006511"/>
    </source>
</evidence>
<dbReference type="GO" id="GO:0005788">
    <property type="term" value="C:endoplasmic reticulum lumen"/>
    <property type="evidence" value="ECO:0007669"/>
    <property type="project" value="UniProtKB-SubCell"/>
</dbReference>
<dbReference type="GO" id="GO:0031418">
    <property type="term" value="F:L-ascorbic acid binding"/>
    <property type="evidence" value="ECO:0007669"/>
    <property type="project" value="UniProtKB-KW"/>
</dbReference>
<evidence type="ECO:0000256" key="5">
    <source>
        <dbReference type="ARBA" id="ARBA00012269"/>
    </source>
</evidence>
<dbReference type="GO" id="GO:0005506">
    <property type="term" value="F:iron ion binding"/>
    <property type="evidence" value="ECO:0007669"/>
    <property type="project" value="InterPro"/>
</dbReference>
<dbReference type="Proteomes" id="UP000749559">
    <property type="component" value="Unassembled WGS sequence"/>
</dbReference>
<comment type="caution">
    <text evidence="14">The sequence shown here is derived from an EMBL/GenBank/DDBJ whole genome shotgun (WGS) entry which is preliminary data.</text>
</comment>
<dbReference type="OrthoDB" id="420380at2759"/>
<keyword evidence="7" id="KW-0256">Endoplasmic reticulum</keyword>
<feature type="compositionally biased region" description="Basic and acidic residues" evidence="13">
    <location>
        <begin position="245"/>
        <end position="255"/>
    </location>
</feature>
<dbReference type="InterPro" id="IPR011990">
    <property type="entry name" value="TPR-like_helical_dom_sf"/>
</dbReference>
<keyword evidence="9" id="KW-0223">Dioxygenase</keyword>
<evidence type="ECO:0000256" key="2">
    <source>
        <dbReference type="ARBA" id="ARBA00002035"/>
    </source>
</evidence>
<evidence type="ECO:0000256" key="13">
    <source>
        <dbReference type="SAM" id="MobiDB-lite"/>
    </source>
</evidence>
<dbReference type="GO" id="GO:0004656">
    <property type="term" value="F:procollagen-proline 4-dioxygenase activity"/>
    <property type="evidence" value="ECO:0007669"/>
    <property type="project" value="UniProtKB-EC"/>
</dbReference>
<dbReference type="InterPro" id="IPR006620">
    <property type="entry name" value="Pro_4_hyd_alph"/>
</dbReference>
<dbReference type="InterPro" id="IPR045054">
    <property type="entry name" value="P4HA-like"/>
</dbReference>
<feature type="region of interest" description="Disordered" evidence="13">
    <location>
        <begin position="238"/>
        <end position="262"/>
    </location>
</feature>
<dbReference type="Gene3D" id="1.25.40.10">
    <property type="entry name" value="Tetratricopeptide repeat domain"/>
    <property type="match status" value="1"/>
</dbReference>
<keyword evidence="15" id="KW-1185">Reference proteome</keyword>
<comment type="function">
    <text evidence="2">Catalyzes the post-translational formation of 4-hydroxyproline in -Xaa-Pro-Gly- sequences in collagens and other proteins.</text>
</comment>
<dbReference type="PROSITE" id="PS51471">
    <property type="entry name" value="FE2OG_OXY"/>
    <property type="match status" value="1"/>
</dbReference>
<evidence type="ECO:0000256" key="8">
    <source>
        <dbReference type="ARBA" id="ARBA00022896"/>
    </source>
</evidence>
<evidence type="ECO:0000256" key="1">
    <source>
        <dbReference type="ARBA" id="ARBA00001961"/>
    </source>
</evidence>
<name>A0A8J1UX17_OWEFU</name>
<keyword evidence="11" id="KW-0408">Iron</keyword>
<dbReference type="InterPro" id="IPR005123">
    <property type="entry name" value="Oxoglu/Fe-dep_dioxygenase_dom"/>
</dbReference>
<keyword evidence="10" id="KW-0560">Oxidoreductase</keyword>
<evidence type="ECO:0000256" key="11">
    <source>
        <dbReference type="ARBA" id="ARBA00023004"/>
    </source>
</evidence>
<dbReference type="SMART" id="SM00702">
    <property type="entry name" value="P4Hc"/>
    <property type="match status" value="1"/>
</dbReference>
<evidence type="ECO:0000256" key="12">
    <source>
        <dbReference type="ARBA" id="ARBA00023180"/>
    </source>
</evidence>
<comment type="cofactor">
    <cofactor evidence="1">
        <name>L-ascorbate</name>
        <dbReference type="ChEBI" id="CHEBI:38290"/>
    </cofactor>
</comment>
<dbReference type="AlphaFoldDB" id="A0A8J1UX17"/>
<evidence type="ECO:0000256" key="6">
    <source>
        <dbReference type="ARBA" id="ARBA00022723"/>
    </source>
</evidence>
<evidence type="ECO:0000256" key="3">
    <source>
        <dbReference type="ARBA" id="ARBA00004319"/>
    </source>
</evidence>
<dbReference type="InterPro" id="IPR013547">
    <property type="entry name" value="P4H_N"/>
</dbReference>
<organism evidence="14 15">
    <name type="scientific">Owenia fusiformis</name>
    <name type="common">Polychaete worm</name>
    <dbReference type="NCBI Taxonomy" id="6347"/>
    <lineage>
        <taxon>Eukaryota</taxon>
        <taxon>Metazoa</taxon>
        <taxon>Spiralia</taxon>
        <taxon>Lophotrochozoa</taxon>
        <taxon>Annelida</taxon>
        <taxon>Polychaeta</taxon>
        <taxon>Sedentaria</taxon>
        <taxon>Canalipalpata</taxon>
        <taxon>Sabellida</taxon>
        <taxon>Oweniida</taxon>
        <taxon>Oweniidae</taxon>
        <taxon>Owenia</taxon>
    </lineage>
</organism>
<evidence type="ECO:0000256" key="9">
    <source>
        <dbReference type="ARBA" id="ARBA00022964"/>
    </source>
</evidence>
<dbReference type="Pfam" id="PF13640">
    <property type="entry name" value="2OG-FeII_Oxy_3"/>
    <property type="match status" value="1"/>
</dbReference>
<evidence type="ECO:0000256" key="10">
    <source>
        <dbReference type="ARBA" id="ARBA00023002"/>
    </source>
</evidence>
<comment type="similarity">
    <text evidence="4">Belongs to the P4HA family.</text>
</comment>
<dbReference type="PANTHER" id="PTHR10869">
    <property type="entry name" value="PROLYL 4-HYDROXYLASE ALPHA SUBUNIT"/>
    <property type="match status" value="1"/>
</dbReference>
<dbReference type="PANTHER" id="PTHR10869:SF244">
    <property type="entry name" value="PROLYL 4-HYDROXYLASE SUBUNIT ALPHA-2"/>
    <property type="match status" value="1"/>
</dbReference>
<keyword evidence="6" id="KW-0479">Metal-binding</keyword>
<keyword evidence="8" id="KW-0847">Vitamin C</keyword>
<gene>
    <name evidence="14" type="ORF">OFUS_LOCUS11636</name>
</gene>
<dbReference type="Gene3D" id="6.10.140.1460">
    <property type="match status" value="1"/>
</dbReference>
<dbReference type="InterPro" id="IPR044862">
    <property type="entry name" value="Pro_4_hyd_alph_FE2OG_OXY"/>
</dbReference>
<feature type="non-terminal residue" evidence="14">
    <location>
        <position position="1"/>
    </location>
</feature>
<dbReference type="Gene3D" id="2.60.120.620">
    <property type="entry name" value="q2cbj1_9rhob like domain"/>
    <property type="match status" value="1"/>
</dbReference>
<accession>A0A8J1UX17</accession>
<evidence type="ECO:0000313" key="15">
    <source>
        <dbReference type="Proteomes" id="UP000749559"/>
    </source>
</evidence>